<organism evidence="4 5">
    <name type="scientific">Haloterrigena alkaliphila</name>
    <dbReference type="NCBI Taxonomy" id="2816475"/>
    <lineage>
        <taxon>Archaea</taxon>
        <taxon>Methanobacteriati</taxon>
        <taxon>Methanobacteriota</taxon>
        <taxon>Stenosarchaea group</taxon>
        <taxon>Halobacteria</taxon>
        <taxon>Halobacteriales</taxon>
        <taxon>Natrialbaceae</taxon>
        <taxon>Haloterrigena</taxon>
    </lineage>
</organism>
<keyword evidence="5" id="KW-1185">Reference proteome</keyword>
<feature type="region of interest" description="Disordered" evidence="1">
    <location>
        <begin position="1"/>
        <end position="20"/>
    </location>
</feature>
<dbReference type="InterPro" id="IPR000873">
    <property type="entry name" value="AMP-dep_synth/lig_dom"/>
</dbReference>
<proteinExistence type="predicted"/>
<evidence type="ECO:0000259" key="3">
    <source>
        <dbReference type="Pfam" id="PF13193"/>
    </source>
</evidence>
<evidence type="ECO:0000259" key="2">
    <source>
        <dbReference type="Pfam" id="PF00501"/>
    </source>
</evidence>
<dbReference type="KEGG" id="hakz:J0X25_02895"/>
<accession>A0A8A2VF66</accession>
<dbReference type="Pfam" id="PF00501">
    <property type="entry name" value="AMP-binding"/>
    <property type="match status" value="1"/>
</dbReference>
<evidence type="ECO:0000313" key="5">
    <source>
        <dbReference type="Proteomes" id="UP000663203"/>
    </source>
</evidence>
<dbReference type="Gene3D" id="3.40.50.12780">
    <property type="entry name" value="N-terminal domain of ligase-like"/>
    <property type="match status" value="1"/>
</dbReference>
<reference evidence="4 5" key="1">
    <citation type="submission" date="2021-03" db="EMBL/GenBank/DDBJ databases">
        <title>Haloterrigena longa sp. nov. and Haloterrigena limicola sp. nov., extremely halophilic archaea isolated from a salt lake.</title>
        <authorList>
            <person name="Henglin C."/>
        </authorList>
    </citation>
    <scope>NUCLEOTIDE SEQUENCE [LARGE SCALE GENOMIC DNA]</scope>
    <source>
        <strain evidence="4 5">KZCA68</strain>
    </source>
</reference>
<dbReference type="InterPro" id="IPR050237">
    <property type="entry name" value="ATP-dep_AMP-bd_enzyme"/>
</dbReference>
<dbReference type="Pfam" id="PF13193">
    <property type="entry name" value="AMP-binding_C"/>
    <property type="match status" value="1"/>
</dbReference>
<dbReference type="RefSeq" id="WP_207289531.1">
    <property type="nucleotide sequence ID" value="NZ_CP071462.1"/>
</dbReference>
<name>A0A8A2VF66_9EURY</name>
<evidence type="ECO:0000256" key="1">
    <source>
        <dbReference type="SAM" id="MobiDB-lite"/>
    </source>
</evidence>
<dbReference type="GO" id="GO:0016878">
    <property type="term" value="F:acid-thiol ligase activity"/>
    <property type="evidence" value="ECO:0007669"/>
    <property type="project" value="UniProtKB-ARBA"/>
</dbReference>
<dbReference type="EMBL" id="CP071462">
    <property type="protein sequence ID" value="QSW99926.1"/>
    <property type="molecule type" value="Genomic_DNA"/>
</dbReference>
<dbReference type="PANTHER" id="PTHR43767:SF1">
    <property type="entry name" value="NONRIBOSOMAL PEPTIDE SYNTHASE PES1 (EUROFUNG)-RELATED"/>
    <property type="match status" value="1"/>
</dbReference>
<sequence>MVTTEHDEFPEGVPPEPAFPLGQRPLHEYVAHYAREAPDRVAIDYYGAELTYGDLERAIESFATWLDERGYGHGDTLLLALQNCPQYVIAYYGAQRLRMRVSPCSPMAKEHRLSYQLEDGDARIAVAHDTHAGLLESVREETPLEEVVYARFDTYLPDEPVPAIHPDMEAALETERRAETETERYLDTILAETAADPPDVEVAMDDICLLQYTSGTTGLPKGCKHSYANVLFAASTSSTLIEQDAETRHLAVMPVFHVAGKLNAVDSPMIQGSTTILLTRYEAEAYLEALEAHDPTNGWITTPMVREVLPLLEEGDREVDSLESMPVTSFGQALTEELCERWEAATGAEMSEASYGLTETHTRDTFTDELGIVEEGFVGKPVYETDIVIRDWESHEEVPRGETGEISVKTPSLFEGYLNKPEETEEAMYDGYVLTGDIGRMTEDGCLYFLGRRKYMIKSSGFSIAPAEVETVLKSHPGIANAAVGGRDHDRKGEEVVAAVTLADESLTPDDVLEWAEDQLAAYKRPRAVVVLEELPVTDLGKLDRERLGEVVASE</sequence>
<dbReference type="PANTHER" id="PTHR43767">
    <property type="entry name" value="LONG-CHAIN-FATTY-ACID--COA LIGASE"/>
    <property type="match status" value="1"/>
</dbReference>
<feature type="domain" description="AMP-binding enzyme C-terminal" evidence="3">
    <location>
        <begin position="468"/>
        <end position="542"/>
    </location>
</feature>
<dbReference type="Gene3D" id="3.30.300.30">
    <property type="match status" value="1"/>
</dbReference>
<dbReference type="AlphaFoldDB" id="A0A8A2VF66"/>
<feature type="domain" description="AMP-dependent synthetase/ligase" evidence="2">
    <location>
        <begin position="32"/>
        <end position="418"/>
    </location>
</feature>
<gene>
    <name evidence="4" type="ORF">J0X25_02895</name>
</gene>
<evidence type="ECO:0000313" key="4">
    <source>
        <dbReference type="EMBL" id="QSW99926.1"/>
    </source>
</evidence>
<dbReference type="PROSITE" id="PS00455">
    <property type="entry name" value="AMP_BINDING"/>
    <property type="match status" value="1"/>
</dbReference>
<dbReference type="InterPro" id="IPR020845">
    <property type="entry name" value="AMP-binding_CS"/>
</dbReference>
<dbReference type="SUPFAM" id="SSF56801">
    <property type="entry name" value="Acetyl-CoA synthetase-like"/>
    <property type="match status" value="1"/>
</dbReference>
<dbReference type="GeneID" id="63186218"/>
<dbReference type="InterPro" id="IPR025110">
    <property type="entry name" value="AMP-bd_C"/>
</dbReference>
<dbReference type="Proteomes" id="UP000663203">
    <property type="component" value="Chromosome"/>
</dbReference>
<dbReference type="InterPro" id="IPR042099">
    <property type="entry name" value="ANL_N_sf"/>
</dbReference>
<protein>
    <submittedName>
        <fullName evidence="4">AMP-binding protein</fullName>
    </submittedName>
</protein>
<dbReference type="InterPro" id="IPR045851">
    <property type="entry name" value="AMP-bd_C_sf"/>
</dbReference>